<feature type="domain" description="Arginosuccinate synthase-like N-terminal" evidence="16">
    <location>
        <begin position="14"/>
        <end position="161"/>
    </location>
</feature>
<dbReference type="Gene3D" id="3.90.1260.10">
    <property type="entry name" value="Argininosuccinate synthetase, chain A, domain 2"/>
    <property type="match status" value="1"/>
</dbReference>
<proteinExistence type="inferred from homology"/>
<dbReference type="GO" id="GO:0005737">
    <property type="term" value="C:cytoplasm"/>
    <property type="evidence" value="ECO:0007669"/>
    <property type="project" value="UniProtKB-SubCell"/>
</dbReference>
<dbReference type="Gene3D" id="3.40.50.620">
    <property type="entry name" value="HUPs"/>
    <property type="match status" value="1"/>
</dbReference>
<dbReference type="Pfam" id="PF20979">
    <property type="entry name" value="Arginosuc_syn_C"/>
    <property type="match status" value="1"/>
</dbReference>
<evidence type="ECO:0000259" key="16">
    <source>
        <dbReference type="Pfam" id="PF00764"/>
    </source>
</evidence>
<dbReference type="InterPro" id="IPR048268">
    <property type="entry name" value="Arginosuc_syn_C"/>
</dbReference>
<evidence type="ECO:0000256" key="4">
    <source>
        <dbReference type="ARBA" id="ARBA00011881"/>
    </source>
</evidence>
<feature type="binding site" evidence="15">
    <location>
        <position position="203"/>
    </location>
    <ligand>
        <name>L-citrulline</name>
        <dbReference type="ChEBI" id="CHEBI:57743"/>
    </ligand>
</feature>
<dbReference type="SUPFAM" id="SSF52402">
    <property type="entry name" value="Adenine nucleotide alpha hydrolases-like"/>
    <property type="match status" value="1"/>
</dbReference>
<dbReference type="PANTHER" id="PTHR11587:SF2">
    <property type="entry name" value="ARGININOSUCCINATE SYNTHASE"/>
    <property type="match status" value="1"/>
</dbReference>
<dbReference type="Proteomes" id="UP000573729">
    <property type="component" value="Unassembled WGS sequence"/>
</dbReference>
<dbReference type="GO" id="GO:0005524">
    <property type="term" value="F:ATP binding"/>
    <property type="evidence" value="ECO:0007669"/>
    <property type="project" value="UniProtKB-UniRule"/>
</dbReference>
<evidence type="ECO:0000256" key="6">
    <source>
        <dbReference type="ARBA" id="ARBA00014810"/>
    </source>
</evidence>
<comment type="pathway">
    <text evidence="2 15">Amino-acid biosynthesis; L-arginine biosynthesis; L-arginine from L-ornithine and carbamoyl phosphate: step 2/3.</text>
</comment>
<dbReference type="GO" id="GO:0000050">
    <property type="term" value="P:urea cycle"/>
    <property type="evidence" value="ECO:0007669"/>
    <property type="project" value="TreeGrafter"/>
</dbReference>
<feature type="binding site" evidence="15">
    <location>
        <position position="131"/>
    </location>
    <ligand>
        <name>L-aspartate</name>
        <dbReference type="ChEBI" id="CHEBI:29991"/>
    </ligand>
</feature>
<dbReference type="InterPro" id="IPR001518">
    <property type="entry name" value="Arginosuc_synth"/>
</dbReference>
<dbReference type="GO" id="GO:0004055">
    <property type="term" value="F:argininosuccinate synthase activity"/>
    <property type="evidence" value="ECO:0007669"/>
    <property type="project" value="UniProtKB-UniRule"/>
</dbReference>
<dbReference type="GO" id="GO:0006526">
    <property type="term" value="P:L-arginine biosynthetic process"/>
    <property type="evidence" value="ECO:0007669"/>
    <property type="project" value="UniProtKB-UniRule"/>
</dbReference>
<dbReference type="PROSITE" id="PS00565">
    <property type="entry name" value="ARGININOSUCCIN_SYN_2"/>
    <property type="match status" value="1"/>
</dbReference>
<evidence type="ECO:0000256" key="1">
    <source>
        <dbReference type="ARBA" id="ARBA00004496"/>
    </source>
</evidence>
<evidence type="ECO:0000256" key="2">
    <source>
        <dbReference type="ARBA" id="ARBA00004967"/>
    </source>
</evidence>
<dbReference type="PANTHER" id="PTHR11587">
    <property type="entry name" value="ARGININOSUCCINATE SYNTHASE"/>
    <property type="match status" value="1"/>
</dbReference>
<keyword evidence="11 15" id="KW-0547">Nucleotide-binding</keyword>
<evidence type="ECO:0000256" key="5">
    <source>
        <dbReference type="ARBA" id="ARBA00012286"/>
    </source>
</evidence>
<dbReference type="InterPro" id="IPR023434">
    <property type="entry name" value="Arginosuc_synth_type_1_subfam"/>
</dbReference>
<dbReference type="GO" id="GO:0000053">
    <property type="term" value="P:argininosuccinate metabolic process"/>
    <property type="evidence" value="ECO:0007669"/>
    <property type="project" value="TreeGrafter"/>
</dbReference>
<feature type="binding site" evidence="15">
    <location>
        <position position="129"/>
    </location>
    <ligand>
        <name>ATP</name>
        <dbReference type="ChEBI" id="CHEBI:30616"/>
    </ligand>
</feature>
<dbReference type="EC" id="6.3.4.5" evidence="5 15"/>
<dbReference type="SUPFAM" id="SSF69864">
    <property type="entry name" value="Argininosuccinate synthetase, C-terminal domain"/>
    <property type="match status" value="1"/>
</dbReference>
<feature type="binding site" evidence="15">
    <location>
        <position position="201"/>
    </location>
    <ligand>
        <name>L-citrulline</name>
        <dbReference type="ChEBI" id="CHEBI:57743"/>
    </ligand>
</feature>
<dbReference type="AlphaFoldDB" id="A0A7W7BPS0"/>
<gene>
    <name evidence="15" type="primary">argG</name>
    <name evidence="18" type="ORF">BKA24_000188</name>
</gene>
<feature type="binding site" evidence="15">
    <location>
        <position position="136"/>
    </location>
    <ligand>
        <name>ATP</name>
        <dbReference type="ChEBI" id="CHEBI:30616"/>
    </ligand>
</feature>
<evidence type="ECO:0000256" key="12">
    <source>
        <dbReference type="ARBA" id="ARBA00022840"/>
    </source>
</evidence>
<comment type="caution">
    <text evidence="18">The sequence shown here is derived from an EMBL/GenBank/DDBJ whole genome shotgun (WGS) entry which is preliminary data.</text>
</comment>
<evidence type="ECO:0000256" key="11">
    <source>
        <dbReference type="ARBA" id="ARBA00022741"/>
    </source>
</evidence>
<evidence type="ECO:0000313" key="18">
    <source>
        <dbReference type="EMBL" id="MBB4665479.1"/>
    </source>
</evidence>
<feature type="binding site" evidence="15">
    <location>
        <position position="131"/>
    </location>
    <ligand>
        <name>ATP</name>
        <dbReference type="ChEBI" id="CHEBI:30616"/>
    </ligand>
</feature>
<evidence type="ECO:0000313" key="19">
    <source>
        <dbReference type="Proteomes" id="UP000573729"/>
    </source>
</evidence>
<evidence type="ECO:0000256" key="13">
    <source>
        <dbReference type="ARBA" id="ARBA00029916"/>
    </source>
</evidence>
<dbReference type="RefSeq" id="WP_184214411.1">
    <property type="nucleotide sequence ID" value="NZ_JACHMD010000001.1"/>
</dbReference>
<feature type="domain" description="Arginosuccinate synthase C-terminal" evidence="17">
    <location>
        <begin position="191"/>
        <end position="406"/>
    </location>
</feature>
<dbReference type="NCBIfam" id="NF003779">
    <property type="entry name" value="PRK05370.1"/>
    <property type="match status" value="1"/>
</dbReference>
<comment type="catalytic activity">
    <reaction evidence="14 15">
        <text>L-citrulline + L-aspartate + ATP = 2-(N(omega)-L-arginino)succinate + AMP + diphosphate + H(+)</text>
        <dbReference type="Rhea" id="RHEA:10932"/>
        <dbReference type="ChEBI" id="CHEBI:15378"/>
        <dbReference type="ChEBI" id="CHEBI:29991"/>
        <dbReference type="ChEBI" id="CHEBI:30616"/>
        <dbReference type="ChEBI" id="CHEBI:33019"/>
        <dbReference type="ChEBI" id="CHEBI:57472"/>
        <dbReference type="ChEBI" id="CHEBI:57743"/>
        <dbReference type="ChEBI" id="CHEBI:456215"/>
        <dbReference type="EC" id="6.3.4.5"/>
    </reaction>
</comment>
<sequence length="476" mass="52060">MSKVLQSLPVGERVGIAFSGGLDTSVAVAWMRDKGAVPFTYTGDLGQYDEDDIESIPGRALQYGAEGSRLIDCKPMMVEEGLVALSCGAFHIRSGGRTYFNTTPIGRAVTGTMLVRAMKEDGVDIWGDGSTYKGNDIERFYRYGLLANPALRIYKPWLDADFVTELGGRTEMSEWLVAHGFPYRDSVEKAYSTDANIWGATHEAKTLEHLDVSLEIVEPIMGVRFWDPAVAIETEDVSVTFEAGRPVAINGVEYTDAVALVMAANEIGGRHGLGMSDQIENRIIEAKSRGIYEAPGMALLFVAYERLVNGILNEDTLATYHEQGRRLGRLMYEGRWLEPQSFMLRESIQRWVGSAISGTVTLRLRRGEDYTILNTESRNLSYSPEKLSMERVGDAAFGPTDRIGQLTMRNLDIADSRARLEHFVSLGMIGGATADLVGELEQGGAEAITGNSGEVDELAEAIDEAGDSASFDFGAD</sequence>
<evidence type="ECO:0000256" key="15">
    <source>
        <dbReference type="HAMAP-Rule" id="MF_00581"/>
    </source>
</evidence>
<evidence type="ECO:0000256" key="9">
    <source>
        <dbReference type="ARBA" id="ARBA00022598"/>
    </source>
</evidence>
<dbReference type="NCBIfam" id="TIGR00032">
    <property type="entry name" value="argG"/>
    <property type="match status" value="1"/>
</dbReference>
<feature type="binding site" evidence="15">
    <location>
        <position position="136"/>
    </location>
    <ligand>
        <name>L-aspartate</name>
        <dbReference type="ChEBI" id="CHEBI:29991"/>
    </ligand>
</feature>
<comment type="caution">
    <text evidence="15">Lacks conserved residue(s) required for the propagation of feature annotation.</text>
</comment>
<dbReference type="Gene3D" id="1.10.287.400">
    <property type="match status" value="1"/>
</dbReference>
<feature type="binding site" evidence="15">
    <location>
        <position position="135"/>
    </location>
    <ligand>
        <name>L-aspartate</name>
        <dbReference type="ChEBI" id="CHEBI:29991"/>
    </ligand>
</feature>
<comment type="subcellular location">
    <subcellularLocation>
        <location evidence="1 15">Cytoplasm</location>
    </subcellularLocation>
</comment>
<feature type="binding site" evidence="15">
    <location>
        <position position="280"/>
    </location>
    <ligand>
        <name>L-citrulline</name>
        <dbReference type="ChEBI" id="CHEBI:57743"/>
    </ligand>
</feature>
<dbReference type="GO" id="GO:0042803">
    <property type="term" value="F:protein homodimerization activity"/>
    <property type="evidence" value="ECO:0007669"/>
    <property type="project" value="InterPro"/>
</dbReference>
<feature type="binding site" evidence="15">
    <location>
        <begin position="17"/>
        <end position="25"/>
    </location>
    <ligand>
        <name>ATP</name>
        <dbReference type="ChEBI" id="CHEBI:30616"/>
    </ligand>
</feature>
<dbReference type="PROSITE" id="PS00564">
    <property type="entry name" value="ARGININOSUCCIN_SYN_1"/>
    <property type="match status" value="1"/>
</dbReference>
<comment type="subunit">
    <text evidence="4 15">Homotetramer.</text>
</comment>
<dbReference type="InterPro" id="IPR023437">
    <property type="entry name" value="Arg_succ_synth_type2_subfam"/>
</dbReference>
<dbReference type="HAMAP" id="MF_00581">
    <property type="entry name" value="Arg_succ_synth_type2"/>
    <property type="match status" value="1"/>
</dbReference>
<dbReference type="InterPro" id="IPR024073">
    <property type="entry name" value="AS_multimer_C_tail"/>
</dbReference>
<reference evidence="18 19" key="1">
    <citation type="submission" date="2020-08" db="EMBL/GenBank/DDBJ databases">
        <title>Sequencing the genomes of 1000 actinobacteria strains.</title>
        <authorList>
            <person name="Klenk H.-P."/>
        </authorList>
    </citation>
    <scope>NUCLEOTIDE SEQUENCE [LARGE SCALE GENOMIC DNA]</scope>
    <source>
        <strain evidence="18 19">DSM 24947</strain>
    </source>
</reference>
<feature type="binding site" evidence="15">
    <location>
        <position position="135"/>
    </location>
    <ligand>
        <name>L-citrulline</name>
        <dbReference type="ChEBI" id="CHEBI:57743"/>
    </ligand>
</feature>
<name>A0A7W7BPS0_9MICO</name>
<feature type="binding site" evidence="15">
    <location>
        <position position="99"/>
    </location>
    <ligand>
        <name>L-citrulline</name>
        <dbReference type="ChEBI" id="CHEBI:57743"/>
    </ligand>
</feature>
<dbReference type="EMBL" id="JACHMD010000001">
    <property type="protein sequence ID" value="MBB4665479.1"/>
    <property type="molecule type" value="Genomic_DNA"/>
</dbReference>
<feature type="binding site" evidence="15">
    <location>
        <position position="192"/>
    </location>
    <ligand>
        <name>L-citrulline</name>
        <dbReference type="ChEBI" id="CHEBI:57743"/>
    </ligand>
</feature>
<evidence type="ECO:0000259" key="17">
    <source>
        <dbReference type="Pfam" id="PF20979"/>
    </source>
</evidence>
<keyword evidence="9 15" id="KW-0436">Ligase</keyword>
<organism evidence="18 19">
    <name type="scientific">Microbacterium marinum</name>
    <dbReference type="NCBI Taxonomy" id="421115"/>
    <lineage>
        <taxon>Bacteria</taxon>
        <taxon>Bacillati</taxon>
        <taxon>Actinomycetota</taxon>
        <taxon>Actinomycetes</taxon>
        <taxon>Micrococcales</taxon>
        <taxon>Microbacteriaceae</taxon>
        <taxon>Microbacterium</taxon>
    </lineage>
</organism>
<dbReference type="InterPro" id="IPR048267">
    <property type="entry name" value="Arginosuc_syn_N"/>
</dbReference>
<keyword evidence="10 15" id="KW-0028">Amino-acid biosynthesis</keyword>
<evidence type="ECO:0000256" key="7">
    <source>
        <dbReference type="ARBA" id="ARBA00022490"/>
    </source>
</evidence>
<evidence type="ECO:0000256" key="3">
    <source>
        <dbReference type="ARBA" id="ARBA00009088"/>
    </source>
</evidence>
<dbReference type="CDD" id="cd01999">
    <property type="entry name" value="ASS"/>
    <property type="match status" value="1"/>
</dbReference>
<comment type="similarity">
    <text evidence="3 15">Belongs to the argininosuccinate synthase family. Type 2 subfamily.</text>
</comment>
<keyword evidence="7 15" id="KW-0963">Cytoplasm</keyword>
<feature type="binding site" evidence="15">
    <location>
        <position position="139"/>
    </location>
    <ligand>
        <name>L-citrulline</name>
        <dbReference type="ChEBI" id="CHEBI:57743"/>
    </ligand>
</feature>
<dbReference type="InterPro" id="IPR024074">
    <property type="entry name" value="AS_cat/multimer_dom_body"/>
</dbReference>
<dbReference type="InterPro" id="IPR018223">
    <property type="entry name" value="Arginosuc_synth_CS"/>
</dbReference>
<dbReference type="Pfam" id="PF00764">
    <property type="entry name" value="Arginosuc_synth"/>
    <property type="match status" value="1"/>
</dbReference>
<accession>A0A7W7BPS0</accession>
<keyword evidence="12 15" id="KW-0067">ATP-binding</keyword>
<keyword evidence="8 15" id="KW-0055">Arginine biosynthesis</keyword>
<keyword evidence="19" id="KW-1185">Reference proteome</keyword>
<dbReference type="InterPro" id="IPR014729">
    <property type="entry name" value="Rossmann-like_a/b/a_fold"/>
</dbReference>
<protein>
    <recommendedName>
        <fullName evidence="6 15">Argininosuccinate synthase</fullName>
        <ecNumber evidence="5 15">6.3.4.5</ecNumber>
    </recommendedName>
    <alternativeName>
        <fullName evidence="13 15">Citrulline--aspartate ligase</fullName>
    </alternativeName>
</protein>
<evidence type="ECO:0000256" key="14">
    <source>
        <dbReference type="ARBA" id="ARBA00049077"/>
    </source>
</evidence>
<dbReference type="UniPathway" id="UPA00068">
    <property type="reaction ID" value="UER00113"/>
</dbReference>
<evidence type="ECO:0000256" key="10">
    <source>
        <dbReference type="ARBA" id="ARBA00022605"/>
    </source>
</evidence>
<evidence type="ECO:0000256" key="8">
    <source>
        <dbReference type="ARBA" id="ARBA00022571"/>
    </source>
</evidence>
<feature type="binding site" evidence="15">
    <location>
        <position position="194"/>
    </location>
    <ligand>
        <name>ATP</name>
        <dbReference type="ChEBI" id="CHEBI:30616"/>
    </ligand>
</feature>